<name>I4EU80_MODI5</name>
<protein>
    <submittedName>
        <fullName evidence="2">FAD/FMN-containing dehydrogenase</fullName>
    </submittedName>
</protein>
<dbReference type="STRING" id="477641.MODMU_1494"/>
<evidence type="ECO:0000259" key="1">
    <source>
        <dbReference type="PROSITE" id="PS51387"/>
    </source>
</evidence>
<accession>I4EU80</accession>
<keyword evidence="3" id="KW-1185">Reference proteome</keyword>
<dbReference type="KEGG" id="mmar:MODMU_1494"/>
<dbReference type="PANTHER" id="PTHR11748">
    <property type="entry name" value="D-LACTATE DEHYDROGENASE"/>
    <property type="match status" value="1"/>
</dbReference>
<proteinExistence type="predicted"/>
<sequence>MRDLVARLRQALGDDAVSTDPRVRRTASTDWASMSPVLAAKLPAGLADAVAFPADPAGLARTVALAHAAGVPVTPRGKGTGNYGQAIPLRDGLVVDLTRSRRVVDVGAGWITAEAGTPFVTLEAAARRTGQELAMFPSTVGSTLGGFLAGGAGGTGSIENGWLWSGFVTGLDVVPCTGAEELVHLAGADTAPLLHAYGTTGVIASATVRLRPRRDWTALFASFPAEADAVAAGLALMSLDPAPRLVSVDEPGIVAALPVDPAIPRDRCSLRAIVDTGVLAAARQVVRAAGGRVEEVRAGGPALLTSLSFNHATHRVQKVRPGLAHLQVGGPALVERAAEVRALLPGALVHLDGLGGPDGPGFVGLLLTRYTTEQALYEAMDALRGLGVHVSDPHTWELAEPLDDVRRAAARFDPAGLLNPGKLPAAVPA</sequence>
<evidence type="ECO:0000313" key="3">
    <source>
        <dbReference type="Proteomes" id="UP000006461"/>
    </source>
</evidence>
<reference evidence="2 3" key="1">
    <citation type="journal article" date="2012" name="J. Bacteriol.">
        <title>Genome Sequence of Radiation-Resistant Modestobacter marinus Strain BC501, a Representative Actinobacterium That Thrives on Calcareous Stone Surfaces.</title>
        <authorList>
            <person name="Normand P."/>
            <person name="Gury J."/>
            <person name="Pujic P."/>
            <person name="Chouaia B."/>
            <person name="Crotti E."/>
            <person name="Brusetti L."/>
            <person name="Daffonchio D."/>
            <person name="Vacherie B."/>
            <person name="Barbe V."/>
            <person name="Medigue C."/>
            <person name="Calteau A."/>
            <person name="Ghodhbane-Gtari F."/>
            <person name="Essoussi I."/>
            <person name="Nouioui I."/>
            <person name="Abbassi-Ghozzi I."/>
            <person name="Gtari M."/>
        </authorList>
    </citation>
    <scope>NUCLEOTIDE SEQUENCE [LARGE SCALE GENOMIC DNA]</scope>
    <source>
        <strain evidence="3">BC 501</strain>
    </source>
</reference>
<dbReference type="EMBL" id="FO203431">
    <property type="protein sequence ID" value="CCH86943.1"/>
    <property type="molecule type" value="Genomic_DNA"/>
</dbReference>
<organism evidence="2 3">
    <name type="scientific">Modestobacter italicus (strain DSM 44449 / CECT 9708 / BC 501)</name>
    <dbReference type="NCBI Taxonomy" id="2732864"/>
    <lineage>
        <taxon>Bacteria</taxon>
        <taxon>Bacillati</taxon>
        <taxon>Actinomycetota</taxon>
        <taxon>Actinomycetes</taxon>
        <taxon>Geodermatophilales</taxon>
        <taxon>Geodermatophilaceae</taxon>
        <taxon>Modestobacter</taxon>
    </lineage>
</organism>
<gene>
    <name evidence="2" type="ordered locus">MODMU_1494</name>
</gene>
<dbReference type="SUPFAM" id="SSF56176">
    <property type="entry name" value="FAD-binding/transporter-associated domain-like"/>
    <property type="match status" value="1"/>
</dbReference>
<dbReference type="Proteomes" id="UP000006461">
    <property type="component" value="Chromosome"/>
</dbReference>
<dbReference type="GO" id="GO:0008720">
    <property type="term" value="F:D-lactate dehydrogenase (NAD+) activity"/>
    <property type="evidence" value="ECO:0007669"/>
    <property type="project" value="TreeGrafter"/>
</dbReference>
<evidence type="ECO:0000313" key="2">
    <source>
        <dbReference type="EMBL" id="CCH86943.1"/>
    </source>
</evidence>
<dbReference type="Gene3D" id="3.30.465.10">
    <property type="match status" value="1"/>
</dbReference>
<dbReference type="InterPro" id="IPR016169">
    <property type="entry name" value="FAD-bd_PCMH_sub2"/>
</dbReference>
<dbReference type="PATRIC" id="fig|477641.3.peg.1419"/>
<dbReference type="PROSITE" id="PS51387">
    <property type="entry name" value="FAD_PCMH"/>
    <property type="match status" value="1"/>
</dbReference>
<dbReference type="OrthoDB" id="9811261at2"/>
<dbReference type="eggNOG" id="COG0277">
    <property type="taxonomic scope" value="Bacteria"/>
</dbReference>
<dbReference type="InterPro" id="IPR016166">
    <property type="entry name" value="FAD-bd_PCMH"/>
</dbReference>
<dbReference type="HOGENOM" id="CLU_606425_0_0_11"/>
<dbReference type="InterPro" id="IPR006094">
    <property type="entry name" value="Oxid_FAD_bind_N"/>
</dbReference>
<dbReference type="GO" id="GO:1903457">
    <property type="term" value="P:lactate catabolic process"/>
    <property type="evidence" value="ECO:0007669"/>
    <property type="project" value="TreeGrafter"/>
</dbReference>
<dbReference type="GO" id="GO:0071949">
    <property type="term" value="F:FAD binding"/>
    <property type="evidence" value="ECO:0007669"/>
    <property type="project" value="InterPro"/>
</dbReference>
<dbReference type="OMA" id="HTTYRVR"/>
<dbReference type="Pfam" id="PF01565">
    <property type="entry name" value="FAD_binding_4"/>
    <property type="match status" value="1"/>
</dbReference>
<feature type="domain" description="FAD-binding PCMH-type" evidence="1">
    <location>
        <begin position="43"/>
        <end position="213"/>
    </location>
</feature>
<dbReference type="InterPro" id="IPR036318">
    <property type="entry name" value="FAD-bd_PCMH-like_sf"/>
</dbReference>
<dbReference type="GO" id="GO:0004458">
    <property type="term" value="F:D-lactate dehydrogenase (cytochrome) activity"/>
    <property type="evidence" value="ECO:0007669"/>
    <property type="project" value="TreeGrafter"/>
</dbReference>
<dbReference type="PANTHER" id="PTHR11748:SF119">
    <property type="entry name" value="D-2-HYDROXYGLUTARATE DEHYDROGENASE"/>
    <property type="match status" value="1"/>
</dbReference>
<dbReference type="AlphaFoldDB" id="I4EU80"/>